<dbReference type="PANTHER" id="PTHR42891">
    <property type="entry name" value="D-GLYCERO-BETA-D-MANNO-HEPTOSE-1,7-BISPHOSPHATE 7-PHOSPHATASE"/>
    <property type="match status" value="1"/>
</dbReference>
<organism evidence="8 9">
    <name type="scientific">Desulfuromonas thiophila</name>
    <dbReference type="NCBI Taxonomy" id="57664"/>
    <lineage>
        <taxon>Bacteria</taxon>
        <taxon>Pseudomonadati</taxon>
        <taxon>Thermodesulfobacteriota</taxon>
        <taxon>Desulfuromonadia</taxon>
        <taxon>Desulfuromonadales</taxon>
        <taxon>Desulfuromonadaceae</taxon>
        <taxon>Desulfuromonas</taxon>
    </lineage>
</organism>
<keyword evidence="5" id="KW-0378">Hydrolase</keyword>
<dbReference type="NCBIfam" id="TIGR01656">
    <property type="entry name" value="Histidinol-ppas"/>
    <property type="match status" value="1"/>
</dbReference>
<evidence type="ECO:0000256" key="4">
    <source>
        <dbReference type="ARBA" id="ARBA00022723"/>
    </source>
</evidence>
<dbReference type="AlphaFoldDB" id="A0A1G6YZI0"/>
<dbReference type="InterPro" id="IPR036412">
    <property type="entry name" value="HAD-like_sf"/>
</dbReference>
<keyword evidence="3" id="KW-0963">Cytoplasm</keyword>
<dbReference type="STRING" id="57664.SAMN05661003_102224"/>
<reference evidence="9" key="1">
    <citation type="submission" date="2016-10" db="EMBL/GenBank/DDBJ databases">
        <authorList>
            <person name="Varghese N."/>
            <person name="Submissions S."/>
        </authorList>
    </citation>
    <scope>NUCLEOTIDE SEQUENCE [LARGE SCALE GENOMIC DNA]</scope>
    <source>
        <strain evidence="9">DSM 8987</strain>
    </source>
</reference>
<evidence type="ECO:0000256" key="5">
    <source>
        <dbReference type="ARBA" id="ARBA00022801"/>
    </source>
</evidence>
<gene>
    <name evidence="8" type="ORF">SAMN05661003_102224</name>
</gene>
<accession>A0A1G6YZI0</accession>
<dbReference type="Pfam" id="PF13242">
    <property type="entry name" value="Hydrolase_like"/>
    <property type="match status" value="1"/>
</dbReference>
<dbReference type="InterPro" id="IPR006543">
    <property type="entry name" value="Histidinol-phos"/>
</dbReference>
<comment type="similarity">
    <text evidence="2">Belongs to the GmhB family.</text>
</comment>
<dbReference type="GO" id="GO:0005975">
    <property type="term" value="P:carbohydrate metabolic process"/>
    <property type="evidence" value="ECO:0007669"/>
    <property type="project" value="InterPro"/>
</dbReference>
<protein>
    <recommendedName>
        <fullName evidence="7">D,D-heptose 1,7-bisphosphate phosphatase</fullName>
    </recommendedName>
</protein>
<dbReference type="InterPro" id="IPR006549">
    <property type="entry name" value="HAD-SF_hydro_IIIA"/>
</dbReference>
<dbReference type="PANTHER" id="PTHR42891:SF1">
    <property type="entry name" value="D-GLYCERO-BETA-D-MANNO-HEPTOSE-1,7-BISPHOSPHATE 7-PHOSPHATASE"/>
    <property type="match status" value="1"/>
</dbReference>
<proteinExistence type="inferred from homology"/>
<dbReference type="SUPFAM" id="SSF56784">
    <property type="entry name" value="HAD-like"/>
    <property type="match status" value="1"/>
</dbReference>
<dbReference type="GO" id="GO:0005737">
    <property type="term" value="C:cytoplasm"/>
    <property type="evidence" value="ECO:0007669"/>
    <property type="project" value="UniProtKB-SubCell"/>
</dbReference>
<comment type="subcellular location">
    <subcellularLocation>
        <location evidence="1">Cytoplasm</location>
    </subcellularLocation>
</comment>
<keyword evidence="4" id="KW-0479">Metal-binding</keyword>
<dbReference type="InterPro" id="IPR023214">
    <property type="entry name" value="HAD_sf"/>
</dbReference>
<dbReference type="NCBIfam" id="TIGR00213">
    <property type="entry name" value="GmhB_yaeD"/>
    <property type="match status" value="1"/>
</dbReference>
<dbReference type="Gene3D" id="3.40.50.1000">
    <property type="entry name" value="HAD superfamily/HAD-like"/>
    <property type="match status" value="1"/>
</dbReference>
<evidence type="ECO:0000313" key="9">
    <source>
        <dbReference type="Proteomes" id="UP000243205"/>
    </source>
</evidence>
<dbReference type="GO" id="GO:0046872">
    <property type="term" value="F:metal ion binding"/>
    <property type="evidence" value="ECO:0007669"/>
    <property type="project" value="UniProtKB-KW"/>
</dbReference>
<dbReference type="NCBIfam" id="TIGR01662">
    <property type="entry name" value="HAD-SF-IIIA"/>
    <property type="match status" value="1"/>
</dbReference>
<evidence type="ECO:0000256" key="1">
    <source>
        <dbReference type="ARBA" id="ARBA00004496"/>
    </source>
</evidence>
<keyword evidence="6" id="KW-0119">Carbohydrate metabolism</keyword>
<dbReference type="InterPro" id="IPR004446">
    <property type="entry name" value="Heptose_bisP_phosphatase"/>
</dbReference>
<dbReference type="CDD" id="cd07503">
    <property type="entry name" value="HAD_HisB-N"/>
    <property type="match status" value="1"/>
</dbReference>
<evidence type="ECO:0000256" key="3">
    <source>
        <dbReference type="ARBA" id="ARBA00022490"/>
    </source>
</evidence>
<dbReference type="NCBIfam" id="NF006506">
    <property type="entry name" value="PRK08942.1"/>
    <property type="match status" value="1"/>
</dbReference>
<sequence>MTCKVLKEVFFTAEAVPLRPAVFLDRDGTLNEEVDYLWREEDLRLLPGVPQALAALRQAGFVLVVVTNQSGVARGFFEPADVERLHAAMQRRLQAAGAALDAFYFCPHHPTTGRPPYVQDCACRKGRPGMLLQAAADLHLDLAASYMIGDKEADLQAGVAAGCRPLLVLTGYGAESLRRLRHQGVEPCVFADLAAAAHAILNGGCPPASTAS</sequence>
<evidence type="ECO:0000256" key="7">
    <source>
        <dbReference type="ARBA" id="ARBA00031828"/>
    </source>
</evidence>
<name>A0A1G6YZI0_9BACT</name>
<dbReference type="Proteomes" id="UP000243205">
    <property type="component" value="Unassembled WGS sequence"/>
</dbReference>
<evidence type="ECO:0000256" key="6">
    <source>
        <dbReference type="ARBA" id="ARBA00023277"/>
    </source>
</evidence>
<dbReference type="GO" id="GO:0016791">
    <property type="term" value="F:phosphatase activity"/>
    <property type="evidence" value="ECO:0007669"/>
    <property type="project" value="InterPro"/>
</dbReference>
<evidence type="ECO:0000313" key="8">
    <source>
        <dbReference type="EMBL" id="SDD95473.1"/>
    </source>
</evidence>
<evidence type="ECO:0000256" key="2">
    <source>
        <dbReference type="ARBA" id="ARBA00005628"/>
    </source>
</evidence>
<keyword evidence="9" id="KW-1185">Reference proteome</keyword>
<dbReference type="OrthoDB" id="9814110at2"/>
<dbReference type="EMBL" id="FNAQ01000002">
    <property type="protein sequence ID" value="SDD95473.1"/>
    <property type="molecule type" value="Genomic_DNA"/>
</dbReference>